<dbReference type="GO" id="GO:0046872">
    <property type="term" value="F:metal ion binding"/>
    <property type="evidence" value="ECO:0007669"/>
    <property type="project" value="UniProtKB-KW"/>
</dbReference>
<evidence type="ECO:0000313" key="4">
    <source>
        <dbReference type="EMBL" id="NEU95225.1"/>
    </source>
</evidence>
<dbReference type="InterPro" id="IPR005511">
    <property type="entry name" value="SMP-30"/>
</dbReference>
<dbReference type="Pfam" id="PF08450">
    <property type="entry name" value="SGL"/>
    <property type="match status" value="1"/>
</dbReference>
<feature type="active site" description="Proton donor/acceptor" evidence="1">
    <location>
        <position position="253"/>
    </location>
</feature>
<dbReference type="EMBL" id="VKHP01000011">
    <property type="protein sequence ID" value="NEU95225.1"/>
    <property type="molecule type" value="Genomic_DNA"/>
</dbReference>
<evidence type="ECO:0000256" key="2">
    <source>
        <dbReference type="PIRSR" id="PIRSR605511-2"/>
    </source>
</evidence>
<dbReference type="Gene3D" id="2.120.10.30">
    <property type="entry name" value="TolB, C-terminal domain"/>
    <property type="match status" value="1"/>
</dbReference>
<evidence type="ECO:0000259" key="3">
    <source>
        <dbReference type="Pfam" id="PF08450"/>
    </source>
</evidence>
<dbReference type="AlphaFoldDB" id="A0A6P1BA21"/>
<accession>A0A6P1BA21</accession>
<name>A0A6P1BA21_9BRAD</name>
<protein>
    <submittedName>
        <fullName evidence="4">SMP-30/gluconolactonase/LRE family protein</fullName>
    </submittedName>
</protein>
<dbReference type="Proteomes" id="UP000468531">
    <property type="component" value="Unassembled WGS sequence"/>
</dbReference>
<feature type="binding site" evidence="2">
    <location>
        <position position="72"/>
    </location>
    <ligand>
        <name>a divalent metal cation</name>
        <dbReference type="ChEBI" id="CHEBI:60240"/>
    </ligand>
</feature>
<dbReference type="InterPro" id="IPR051262">
    <property type="entry name" value="SMP-30/CGR1_Lactonase"/>
</dbReference>
<feature type="binding site" evidence="2">
    <location>
        <position position="253"/>
    </location>
    <ligand>
        <name>a divalent metal cation</name>
        <dbReference type="ChEBI" id="CHEBI:60240"/>
    </ligand>
</feature>
<feature type="binding site" evidence="2">
    <location>
        <position position="157"/>
    </location>
    <ligand>
        <name>substrate</name>
    </ligand>
</feature>
<dbReference type="PANTHER" id="PTHR47572">
    <property type="entry name" value="LIPOPROTEIN-RELATED"/>
    <property type="match status" value="1"/>
</dbReference>
<keyword evidence="2" id="KW-0862">Zinc</keyword>
<dbReference type="PRINTS" id="PR01790">
    <property type="entry name" value="SMP30FAMILY"/>
</dbReference>
<organism evidence="4 5">
    <name type="scientific">Bradyrhizobium uaiense</name>
    <dbReference type="NCBI Taxonomy" id="2594946"/>
    <lineage>
        <taxon>Bacteria</taxon>
        <taxon>Pseudomonadati</taxon>
        <taxon>Pseudomonadota</taxon>
        <taxon>Alphaproteobacteria</taxon>
        <taxon>Hyphomicrobiales</taxon>
        <taxon>Nitrobacteraceae</taxon>
        <taxon>Bradyrhizobium</taxon>
    </lineage>
</organism>
<keyword evidence="5" id="KW-1185">Reference proteome</keyword>
<feature type="binding site" evidence="2">
    <location>
        <position position="204"/>
    </location>
    <ligand>
        <name>a divalent metal cation</name>
        <dbReference type="ChEBI" id="CHEBI:60240"/>
    </ligand>
</feature>
<reference evidence="4 5" key="1">
    <citation type="journal article" date="2020" name="Arch. Microbiol.">
        <title>Bradyrhizobium uaiense sp. nov., a new highly efficient cowpea symbiont.</title>
        <authorList>
            <person name="Cabral Michel D."/>
            <person name="Azarias Guimaraes A."/>
            <person name="Martins da Costa E."/>
            <person name="Soares de Carvalho T."/>
            <person name="Balsanelli E."/>
            <person name="Willems A."/>
            <person name="Maltempi de Souza E."/>
            <person name="de Souza Moreira F.M."/>
        </authorList>
    </citation>
    <scope>NUCLEOTIDE SEQUENCE [LARGE SCALE GENOMIC DNA]</scope>
    <source>
        <strain evidence="4 5">UFLA 03-164</strain>
    </source>
</reference>
<sequence length="334" mass="37042">MRGERRRIQAYPRRQPSRALWLSESRSMTFFSPPRRIETSIFTRLPDRFRNPRRTAWADANQGGREIDSFLEGPSFDRQGRLYITDIPYGRIFRTNEGGEWELVSEYDGWPNGLKIHRDGRIFITDYKRGIMLLDPTSGKVTPHLETAASESFKGVNDLVFAPSGNLYFTDQGQTGMHDPTGRVWKLTPDGRLTCLLNTIPSPNGIVVDPEESFLLVAVTRANQIWRVPLPTSGLTTKVGIFSHLHGGPGGPDGLALDSGGNLLVCHTGFGSIWRLSPLAEPLDRIVSCAGVGTTNLAFGGPERKSLFITESRTGTLLRAELETPGMAMFSHAE</sequence>
<proteinExistence type="predicted"/>
<evidence type="ECO:0000313" key="5">
    <source>
        <dbReference type="Proteomes" id="UP000468531"/>
    </source>
</evidence>
<evidence type="ECO:0000256" key="1">
    <source>
        <dbReference type="PIRSR" id="PIRSR605511-1"/>
    </source>
</evidence>
<dbReference type="PANTHER" id="PTHR47572:SF5">
    <property type="entry name" value="BLR2277 PROTEIN"/>
    <property type="match status" value="1"/>
</dbReference>
<feature type="domain" description="SMP-30/Gluconolactonase/LRE-like region" evidence="3">
    <location>
        <begin position="72"/>
        <end position="312"/>
    </location>
</feature>
<dbReference type="SUPFAM" id="SSF63829">
    <property type="entry name" value="Calcium-dependent phosphotriesterase"/>
    <property type="match status" value="1"/>
</dbReference>
<comment type="caution">
    <text evidence="4">The sequence shown here is derived from an EMBL/GenBank/DDBJ whole genome shotgun (WGS) entry which is preliminary data.</text>
</comment>
<dbReference type="InterPro" id="IPR013658">
    <property type="entry name" value="SGL"/>
</dbReference>
<comment type="cofactor">
    <cofactor evidence="2">
        <name>Zn(2+)</name>
        <dbReference type="ChEBI" id="CHEBI:29105"/>
    </cofactor>
    <text evidence="2">Binds 1 divalent metal cation per subunit.</text>
</comment>
<gene>
    <name evidence="4" type="ORF">FNJ47_05105</name>
</gene>
<keyword evidence="2" id="KW-0479">Metal-binding</keyword>
<dbReference type="InterPro" id="IPR011042">
    <property type="entry name" value="6-blade_b-propeller_TolB-like"/>
</dbReference>